<dbReference type="Proteomes" id="UP000199187">
    <property type="component" value="Unassembled WGS sequence"/>
</dbReference>
<evidence type="ECO:0000313" key="4">
    <source>
        <dbReference type="EMBL" id="SFU06273.1"/>
    </source>
</evidence>
<dbReference type="NCBIfam" id="TIGR01486">
    <property type="entry name" value="HAD-SF-IIB-MPGP"/>
    <property type="match status" value="1"/>
</dbReference>
<dbReference type="Gene3D" id="3.30.980.20">
    <property type="entry name" value="Putative mannosyl-3-phosphoglycerate phosphatase, domain 2"/>
    <property type="match status" value="1"/>
</dbReference>
<dbReference type="SFLD" id="SFLDG01140">
    <property type="entry name" value="C2.B:_Phosphomannomutase_and_P"/>
    <property type="match status" value="1"/>
</dbReference>
<dbReference type="Pfam" id="PF08282">
    <property type="entry name" value="Hydrolase_3"/>
    <property type="match status" value="1"/>
</dbReference>
<dbReference type="AlphaFoldDB" id="A0A1I7D3L6"/>
<dbReference type="SFLD" id="SFLDS00003">
    <property type="entry name" value="Haloacid_Dehalogenase"/>
    <property type="match status" value="1"/>
</dbReference>
<dbReference type="GO" id="GO:0051479">
    <property type="term" value="P:mannosylglycerate biosynthetic process"/>
    <property type="evidence" value="ECO:0007669"/>
    <property type="project" value="InterPro"/>
</dbReference>
<accession>A0A1I7D3L6</accession>
<keyword evidence="2" id="KW-0378">Hydrolase</keyword>
<keyword evidence="3" id="KW-0460">Magnesium</keyword>
<dbReference type="RefSeq" id="WP_090123436.1">
    <property type="nucleotide sequence ID" value="NZ_CP045300.1"/>
</dbReference>
<dbReference type="PANTHER" id="PTHR10000">
    <property type="entry name" value="PHOSPHOSERINE PHOSPHATASE"/>
    <property type="match status" value="1"/>
</dbReference>
<evidence type="ECO:0000256" key="2">
    <source>
        <dbReference type="ARBA" id="ARBA00022801"/>
    </source>
</evidence>
<dbReference type="PANTHER" id="PTHR10000:SF8">
    <property type="entry name" value="HAD SUPERFAMILY HYDROLASE-LIKE, TYPE 3"/>
    <property type="match status" value="1"/>
</dbReference>
<reference evidence="5" key="1">
    <citation type="submission" date="2016-10" db="EMBL/GenBank/DDBJ databases">
        <authorList>
            <person name="Varghese N."/>
            <person name="Submissions S."/>
        </authorList>
    </citation>
    <scope>NUCLEOTIDE SEQUENCE [LARGE SCALE GENOMIC DNA]</scope>
    <source>
        <strain evidence="5">Ah-143</strain>
    </source>
</reference>
<protein>
    <submittedName>
        <fullName evidence="4">Mannosyl-3-phosphoglycerate phosphatase</fullName>
    </submittedName>
</protein>
<dbReference type="GO" id="GO:0005829">
    <property type="term" value="C:cytosol"/>
    <property type="evidence" value="ECO:0007669"/>
    <property type="project" value="TreeGrafter"/>
</dbReference>
<dbReference type="InterPro" id="IPR006381">
    <property type="entry name" value="HAD-SF-IIB-MPGP"/>
</dbReference>
<dbReference type="SUPFAM" id="SSF56784">
    <property type="entry name" value="HAD-like"/>
    <property type="match status" value="1"/>
</dbReference>
<sequence length="274" mass="30343">MIGLNSSLLIISDLDGSLLDHHDYNWNAARQWLARLKQSRIPVIICSSKTAAEIVPLQQQLGIAGSPFIAENGARIVMTGEATGADTPGEEYRVLCQHLDALRSRFCFTGFHALSDADVADYTGLTLAEAHLSRLRDASEVLLWRDDEQRLEDFRIALAGHGLALTRGGRFWHVMPEGCDKGHALVWLRQQLEQQEGNPRITIGLGDGPNDIPMLTRVDYAVVIKGTGTKSVVLPRTDEEHVYYTTLAGPEGWREGLDYFLLNPAMGARPEDKQ</sequence>
<keyword evidence="5" id="KW-1185">Reference proteome</keyword>
<dbReference type="InterPro" id="IPR023214">
    <property type="entry name" value="HAD_sf"/>
</dbReference>
<gene>
    <name evidence="4" type="ORF">SAMN05192562_104371</name>
</gene>
<dbReference type="SFLD" id="SFLDG01142">
    <property type="entry name" value="C2.B.2:_Mannosyl-3-phosphoglyc"/>
    <property type="match status" value="1"/>
</dbReference>
<dbReference type="EMBL" id="FPAU01000004">
    <property type="protein sequence ID" value="SFU06273.1"/>
    <property type="molecule type" value="Genomic_DNA"/>
</dbReference>
<dbReference type="InterPro" id="IPR006379">
    <property type="entry name" value="HAD-SF_hydro_IIB"/>
</dbReference>
<dbReference type="GO" id="GO:0050531">
    <property type="term" value="F:mannosyl-3-phosphoglycerate phosphatase activity"/>
    <property type="evidence" value="ECO:0007669"/>
    <property type="project" value="InterPro"/>
</dbReference>
<organism evidence="4 5">
    <name type="scientific">Kosakonia arachidis</name>
    <dbReference type="NCBI Taxonomy" id="551989"/>
    <lineage>
        <taxon>Bacteria</taxon>
        <taxon>Pseudomonadati</taxon>
        <taxon>Pseudomonadota</taxon>
        <taxon>Gammaproteobacteria</taxon>
        <taxon>Enterobacterales</taxon>
        <taxon>Enterobacteriaceae</taxon>
        <taxon>Kosakonia</taxon>
    </lineage>
</organism>
<evidence type="ECO:0000256" key="3">
    <source>
        <dbReference type="ARBA" id="ARBA00022842"/>
    </source>
</evidence>
<dbReference type="InterPro" id="IPR036412">
    <property type="entry name" value="HAD-like_sf"/>
</dbReference>
<keyword evidence="1" id="KW-0479">Metal-binding</keyword>
<dbReference type="NCBIfam" id="TIGR01484">
    <property type="entry name" value="HAD-SF-IIB"/>
    <property type="match status" value="1"/>
</dbReference>
<dbReference type="GO" id="GO:0000287">
    <property type="term" value="F:magnesium ion binding"/>
    <property type="evidence" value="ECO:0007669"/>
    <property type="project" value="TreeGrafter"/>
</dbReference>
<proteinExistence type="predicted"/>
<evidence type="ECO:0000256" key="1">
    <source>
        <dbReference type="ARBA" id="ARBA00022723"/>
    </source>
</evidence>
<dbReference type="Gene3D" id="3.40.50.1000">
    <property type="entry name" value="HAD superfamily/HAD-like"/>
    <property type="match status" value="1"/>
</dbReference>
<dbReference type="OrthoDB" id="193379at2"/>
<evidence type="ECO:0000313" key="5">
    <source>
        <dbReference type="Proteomes" id="UP000199187"/>
    </source>
</evidence>
<name>A0A1I7D3L6_9ENTR</name>
<dbReference type="NCBIfam" id="NF002976">
    <property type="entry name" value="PRK03669.1"/>
    <property type="match status" value="1"/>
</dbReference>